<reference evidence="1" key="1">
    <citation type="submission" date="2008-11" db="EMBL/GenBank/DDBJ databases">
        <title>Isolation and characterization of a fructose-1,6-bisphosphatase in Bacteroides sp. from a rumen metagenomic library.</title>
        <authorList>
            <person name="Wang J."/>
            <person name="Liu K."/>
            <person name="Zhao S."/>
            <person name="Bu D."/>
            <person name="Li D."/>
            <person name="Yu P."/>
            <person name="Wei H."/>
            <person name="Zhou L."/>
        </authorList>
    </citation>
    <scope>NUCLEOTIDE SEQUENCE</scope>
</reference>
<sequence length="108" mass="12170">MRSKEANTKAGLASLRSAIQVYFAEHNAYPEDDLECLVKDGKYIPEIPITQIPGTNHNDSNKVLLQSEITDEGGWIYYNDKKKPRTWGNVIVNCSHSDSNDSVVWSEL</sequence>
<dbReference type="SUPFAM" id="SSF54523">
    <property type="entry name" value="Pili subunits"/>
    <property type="match status" value="1"/>
</dbReference>
<dbReference type="AlphaFoldDB" id="C0JZT3"/>
<evidence type="ECO:0000313" key="1">
    <source>
        <dbReference type="EMBL" id="ACM90962.1"/>
    </source>
</evidence>
<dbReference type="Gene3D" id="3.30.700.10">
    <property type="entry name" value="Glycoprotein, Type 4 Pilin"/>
    <property type="match status" value="1"/>
</dbReference>
<proteinExistence type="predicted"/>
<name>C0JZT3_9BACT</name>
<dbReference type="EMBL" id="FJ529690">
    <property type="protein sequence ID" value="ACM90962.1"/>
    <property type="molecule type" value="Genomic_DNA"/>
</dbReference>
<accession>C0JZT3</accession>
<protein>
    <recommendedName>
        <fullName evidence="2">Type II secretion system protein GspG C-terminal domain-containing protein</fullName>
    </recommendedName>
</protein>
<dbReference type="InterPro" id="IPR045584">
    <property type="entry name" value="Pilin-like"/>
</dbReference>
<organism evidence="1">
    <name type="scientific">uncultured bacterium URE12</name>
    <dbReference type="NCBI Taxonomy" id="581111"/>
    <lineage>
        <taxon>Bacteria</taxon>
        <taxon>environmental samples</taxon>
    </lineage>
</organism>
<evidence type="ECO:0008006" key="2">
    <source>
        <dbReference type="Google" id="ProtNLM"/>
    </source>
</evidence>